<evidence type="ECO:0008006" key="4">
    <source>
        <dbReference type="Google" id="ProtNLM"/>
    </source>
</evidence>
<dbReference type="EMBL" id="LPWD01000080">
    <property type="protein sequence ID" value="ODS03603.1"/>
    <property type="molecule type" value="Genomic_DNA"/>
</dbReference>
<evidence type="ECO:0000313" key="2">
    <source>
        <dbReference type="EMBL" id="ODS03603.1"/>
    </source>
</evidence>
<dbReference type="InterPro" id="IPR021728">
    <property type="entry name" value="DUF3300"/>
</dbReference>
<evidence type="ECO:0000313" key="3">
    <source>
        <dbReference type="Proteomes" id="UP000095042"/>
    </source>
</evidence>
<dbReference type="AlphaFoldDB" id="A0A1E3WCR2"/>
<dbReference type="Proteomes" id="UP000095042">
    <property type="component" value="Unassembled WGS sequence"/>
</dbReference>
<feature type="region of interest" description="Disordered" evidence="1">
    <location>
        <begin position="1"/>
        <end position="39"/>
    </location>
</feature>
<accession>A0A1E3WCR2</accession>
<gene>
    <name evidence="2" type="ORF">AUC71_08740</name>
</gene>
<dbReference type="PANTHER" id="PTHR40269:SF1">
    <property type="entry name" value="OUTER MEMBRANE PROTEIN"/>
    <property type="match status" value="1"/>
</dbReference>
<organism evidence="2 3">
    <name type="scientific">Methyloceanibacter marginalis</name>
    <dbReference type="NCBI Taxonomy" id="1774971"/>
    <lineage>
        <taxon>Bacteria</taxon>
        <taxon>Pseudomonadati</taxon>
        <taxon>Pseudomonadota</taxon>
        <taxon>Alphaproteobacteria</taxon>
        <taxon>Hyphomicrobiales</taxon>
        <taxon>Hyphomicrobiaceae</taxon>
        <taxon>Methyloceanibacter</taxon>
    </lineage>
</organism>
<comment type="caution">
    <text evidence="2">The sequence shown here is derived from an EMBL/GenBank/DDBJ whole genome shotgun (WGS) entry which is preliminary data.</text>
</comment>
<sequence length="296" mass="32124">MLGSSLAQEAPAGPEDAQAPSEQAAPDQAAQPDQQSGQALLDEAQLDQLVAPIALYADPLLAQVLIASTYPLEVVQAERWLEKNKELKGDALDEALAKEDWDDSIKALVEVPDVLEMMNKDLDWTSQLGDAVLAQQADVMGAVQRLRALAHENGKLESNDQQTVTVTQAVNVTQPPASSDAPASAQPAPQQVIVIEPASPETVYVPYYQPSVVYGSWPYPDYPPYYFAPRPGYIVGGALATGLAWGAGYAIGNAIWGDGFDWRGDNIHVNVDRNVNINNKNVNVNNWQHNSYHRRA</sequence>
<dbReference type="PANTHER" id="PTHR40269">
    <property type="entry name" value="OUTER MEMBRANE PROTEIN-RELATED"/>
    <property type="match status" value="1"/>
</dbReference>
<evidence type="ECO:0000256" key="1">
    <source>
        <dbReference type="SAM" id="MobiDB-lite"/>
    </source>
</evidence>
<protein>
    <recommendedName>
        <fullName evidence="4">DUF3300 domain-containing protein</fullName>
    </recommendedName>
</protein>
<proteinExistence type="predicted"/>
<keyword evidence="3" id="KW-1185">Reference proteome</keyword>
<reference evidence="2 3" key="1">
    <citation type="journal article" date="2016" name="Environ. Microbiol.">
        <title>New Methyloceanibacter diversity from North Sea sediments includes methanotroph containing solely the soluble methane monooxygenase.</title>
        <authorList>
            <person name="Vekeman B."/>
            <person name="Kerckhof F.M."/>
            <person name="Cremers G."/>
            <person name="de Vos P."/>
            <person name="Vandamme P."/>
            <person name="Boon N."/>
            <person name="Op den Camp H.J."/>
            <person name="Heylen K."/>
        </authorList>
    </citation>
    <scope>NUCLEOTIDE SEQUENCE [LARGE SCALE GENOMIC DNA]</scope>
    <source>
        <strain evidence="2 3">R-67177</strain>
    </source>
</reference>
<dbReference type="Pfam" id="PF11737">
    <property type="entry name" value="DUF3300"/>
    <property type="match status" value="1"/>
</dbReference>
<dbReference type="OrthoDB" id="197257at2"/>
<name>A0A1E3WCR2_9HYPH</name>
<feature type="compositionally biased region" description="Low complexity" evidence="1">
    <location>
        <begin position="14"/>
        <end position="39"/>
    </location>
</feature>